<proteinExistence type="predicted"/>
<feature type="region of interest" description="Disordered" evidence="1">
    <location>
        <begin position="1"/>
        <end position="22"/>
    </location>
</feature>
<gene>
    <name evidence="2" type="ORF">SAMN06265222_11435</name>
</gene>
<accession>A0ABY1QKJ4</accession>
<sequence length="53" mass="5792">MLASLASRLPAPEKQQAKQQSIKEAGVELDAQQKKLIFAAVSWTNPDAELVIE</sequence>
<organism evidence="2 3">
    <name type="scientific">Neorhodopirellula lusitana</name>
    <dbReference type="NCBI Taxonomy" id="445327"/>
    <lineage>
        <taxon>Bacteria</taxon>
        <taxon>Pseudomonadati</taxon>
        <taxon>Planctomycetota</taxon>
        <taxon>Planctomycetia</taxon>
        <taxon>Pirellulales</taxon>
        <taxon>Pirellulaceae</taxon>
        <taxon>Neorhodopirellula</taxon>
    </lineage>
</organism>
<protein>
    <submittedName>
        <fullName evidence="2">Uncharacterized protein</fullName>
    </submittedName>
</protein>
<evidence type="ECO:0000313" key="3">
    <source>
        <dbReference type="Proteomes" id="UP001158067"/>
    </source>
</evidence>
<comment type="caution">
    <text evidence="2">The sequence shown here is derived from an EMBL/GenBank/DDBJ whole genome shotgun (WGS) entry which is preliminary data.</text>
</comment>
<keyword evidence="3" id="KW-1185">Reference proteome</keyword>
<dbReference type="Proteomes" id="UP001158067">
    <property type="component" value="Unassembled WGS sequence"/>
</dbReference>
<dbReference type="RefSeq" id="WP_283434430.1">
    <property type="nucleotide sequence ID" value="NZ_FXUG01000014.1"/>
</dbReference>
<evidence type="ECO:0000256" key="1">
    <source>
        <dbReference type="SAM" id="MobiDB-lite"/>
    </source>
</evidence>
<reference evidence="2 3" key="1">
    <citation type="submission" date="2017-05" db="EMBL/GenBank/DDBJ databases">
        <authorList>
            <person name="Varghese N."/>
            <person name="Submissions S."/>
        </authorList>
    </citation>
    <scope>NUCLEOTIDE SEQUENCE [LARGE SCALE GENOMIC DNA]</scope>
    <source>
        <strain evidence="2 3">DSM 25457</strain>
    </source>
</reference>
<evidence type="ECO:0000313" key="2">
    <source>
        <dbReference type="EMBL" id="SMP71329.1"/>
    </source>
</evidence>
<name>A0ABY1QKJ4_9BACT</name>
<dbReference type="EMBL" id="FXUG01000014">
    <property type="protein sequence ID" value="SMP71329.1"/>
    <property type="molecule type" value="Genomic_DNA"/>
</dbReference>